<gene>
    <name evidence="2" type="ORF">PDM29_19335</name>
</gene>
<keyword evidence="1" id="KW-0812">Transmembrane</keyword>
<evidence type="ECO:0000313" key="3">
    <source>
        <dbReference type="Proteomes" id="UP001302072"/>
    </source>
</evidence>
<dbReference type="Proteomes" id="UP001302072">
    <property type="component" value="Chromosome"/>
</dbReference>
<keyword evidence="3" id="KW-1185">Reference proteome</keyword>
<organism evidence="2 3">
    <name type="scientific">Stenotrophomonas oahuensis</name>
    <dbReference type="NCBI Taxonomy" id="3003271"/>
    <lineage>
        <taxon>Bacteria</taxon>
        <taxon>Pseudomonadati</taxon>
        <taxon>Pseudomonadota</taxon>
        <taxon>Gammaproteobacteria</taxon>
        <taxon>Lysobacterales</taxon>
        <taxon>Lysobacteraceae</taxon>
        <taxon>Stenotrophomonas</taxon>
    </lineage>
</organism>
<accession>A0ABY9YPS1</accession>
<evidence type="ECO:0000256" key="1">
    <source>
        <dbReference type="SAM" id="Phobius"/>
    </source>
</evidence>
<dbReference type="RefSeq" id="WP_311191644.1">
    <property type="nucleotide sequence ID" value="NZ_CP115541.1"/>
</dbReference>
<proteinExistence type="predicted"/>
<evidence type="ECO:0000313" key="2">
    <source>
        <dbReference type="EMBL" id="WNH52445.1"/>
    </source>
</evidence>
<keyword evidence="1" id="KW-0472">Membrane</keyword>
<sequence>MDAYLQTAKGLVLLAFLGVCGYFVWNYNHMSEQVGQIDPLKSQVAALQRAQDTLATEVITRQQLDAAIRDARLQTVTRIETVRANDPITRAYLDERIPDELRRAHFGVAPGPATVPATDGH</sequence>
<reference evidence="2 3" key="1">
    <citation type="submission" date="2022-12" db="EMBL/GenBank/DDBJ databases">
        <title>Two new species, Stenotrophomonas aracearum and Stenotrophomonas oahuensis, isolated from Anthurium (Araceae family) in Hawaii.</title>
        <authorList>
            <person name="Chunag S.C."/>
            <person name="Dobhal S."/>
            <person name="Alvarez A."/>
            <person name="Arif M."/>
        </authorList>
    </citation>
    <scope>NUCLEOTIDE SEQUENCE [LARGE SCALE GENOMIC DNA]</scope>
    <source>
        <strain evidence="2 3">A5586</strain>
    </source>
</reference>
<protein>
    <submittedName>
        <fullName evidence="2">Uncharacterized protein</fullName>
    </submittedName>
</protein>
<dbReference type="EMBL" id="CP115541">
    <property type="protein sequence ID" value="WNH52445.1"/>
    <property type="molecule type" value="Genomic_DNA"/>
</dbReference>
<keyword evidence="1" id="KW-1133">Transmembrane helix</keyword>
<feature type="transmembrane region" description="Helical" evidence="1">
    <location>
        <begin position="6"/>
        <end position="25"/>
    </location>
</feature>
<name>A0ABY9YPS1_9GAMM</name>